<dbReference type="Gene3D" id="3.40.50.720">
    <property type="entry name" value="NAD(P)-binding Rossmann-like Domain"/>
    <property type="match status" value="1"/>
</dbReference>
<proteinExistence type="predicted"/>
<accession>A0A0R1VBN1</accession>
<dbReference type="RefSeq" id="WP_082601339.1">
    <property type="nucleotide sequence ID" value="NZ_AZFN01000008.1"/>
</dbReference>
<dbReference type="AlphaFoldDB" id="A0A0R1VBN1"/>
<dbReference type="InterPro" id="IPR036291">
    <property type="entry name" value="NAD(P)-bd_dom_sf"/>
</dbReference>
<evidence type="ECO:0000313" key="3">
    <source>
        <dbReference type="Proteomes" id="UP000051739"/>
    </source>
</evidence>
<protein>
    <submittedName>
        <fullName evidence="2">3-beta hydroxysteroid dehydrogenase isomerase</fullName>
    </submittedName>
</protein>
<feature type="domain" description="NmrA-like" evidence="1">
    <location>
        <begin position="4"/>
        <end position="246"/>
    </location>
</feature>
<evidence type="ECO:0000313" key="2">
    <source>
        <dbReference type="EMBL" id="KRM02645.1"/>
    </source>
</evidence>
<dbReference type="Proteomes" id="UP000051739">
    <property type="component" value="Unassembled WGS sequence"/>
</dbReference>
<sequence length="281" mass="31272">MNYLVTGASGHLGHQIVEHLIPKLQKDDHLFGLVHRPRPADDIEYRPADFMDLDSLKRAFQEINVLVYIPSKTYVTADRLQELKNVIAAARDQHVDSIVAMSFIADQANNPFIMAPFYHQMPNLLAQSGLNYVILKDALYADPLIPYLPELIDRQAIIYPVGDQKMAFIAIDDCAEAFAAAATNPTIRSSRQTYTLSQKTAYTMPELAAIMSKVTGQPIGYQPVTTKEFGQIYAEDGDGDELASMYAGGAMGLLSTTTNDFEFITGRQPIDMEKFLTANYH</sequence>
<dbReference type="SUPFAM" id="SSF51735">
    <property type="entry name" value="NAD(P)-binding Rossmann-fold domains"/>
    <property type="match status" value="1"/>
</dbReference>
<keyword evidence="3" id="KW-1185">Reference proteome</keyword>
<dbReference type="Gene3D" id="3.90.25.10">
    <property type="entry name" value="UDP-galactose 4-epimerase, domain 1"/>
    <property type="match status" value="1"/>
</dbReference>
<comment type="caution">
    <text evidence="2">The sequence shown here is derived from an EMBL/GenBank/DDBJ whole genome shotgun (WGS) entry which is preliminary data.</text>
</comment>
<reference evidence="2 3" key="1">
    <citation type="journal article" date="2015" name="Genome Announc.">
        <title>Expanding the biotechnology potential of lactobacilli through comparative genomics of 213 strains and associated genera.</title>
        <authorList>
            <person name="Sun Z."/>
            <person name="Harris H.M."/>
            <person name="McCann A."/>
            <person name="Guo C."/>
            <person name="Argimon S."/>
            <person name="Zhang W."/>
            <person name="Yang X."/>
            <person name="Jeffery I.B."/>
            <person name="Cooney J.C."/>
            <person name="Kagawa T.F."/>
            <person name="Liu W."/>
            <person name="Song Y."/>
            <person name="Salvetti E."/>
            <person name="Wrobel A."/>
            <person name="Rasinkangas P."/>
            <person name="Parkhill J."/>
            <person name="Rea M.C."/>
            <person name="O'Sullivan O."/>
            <person name="Ritari J."/>
            <person name="Douillard F.P."/>
            <person name="Paul Ross R."/>
            <person name="Yang R."/>
            <person name="Briner A.E."/>
            <person name="Felis G.E."/>
            <person name="de Vos W.M."/>
            <person name="Barrangou R."/>
            <person name="Klaenhammer T.R."/>
            <person name="Caufield P.W."/>
            <person name="Cui Y."/>
            <person name="Zhang H."/>
            <person name="O'Toole P.W."/>
        </authorList>
    </citation>
    <scope>NUCLEOTIDE SEQUENCE [LARGE SCALE GENOMIC DNA]</scope>
    <source>
        <strain evidence="2 3">DSM 16045</strain>
    </source>
</reference>
<organism evidence="2 3">
    <name type="scientific">Limosilactobacillus gastricus DSM 16045</name>
    <dbReference type="NCBI Taxonomy" id="1423749"/>
    <lineage>
        <taxon>Bacteria</taxon>
        <taxon>Bacillati</taxon>
        <taxon>Bacillota</taxon>
        <taxon>Bacilli</taxon>
        <taxon>Lactobacillales</taxon>
        <taxon>Lactobacillaceae</taxon>
        <taxon>Limosilactobacillus</taxon>
    </lineage>
</organism>
<gene>
    <name evidence="2" type="ORF">FC60_GL001655</name>
</gene>
<dbReference type="PANTHER" id="PTHR47129:SF1">
    <property type="entry name" value="NMRA-LIKE DOMAIN-CONTAINING PROTEIN"/>
    <property type="match status" value="1"/>
</dbReference>
<dbReference type="InterPro" id="IPR008030">
    <property type="entry name" value="NmrA-like"/>
</dbReference>
<dbReference type="EMBL" id="AZFN01000008">
    <property type="protein sequence ID" value="KRM02645.1"/>
    <property type="molecule type" value="Genomic_DNA"/>
</dbReference>
<dbReference type="PATRIC" id="fig|1423749.3.peg.1714"/>
<dbReference type="GO" id="GO:0016853">
    <property type="term" value="F:isomerase activity"/>
    <property type="evidence" value="ECO:0007669"/>
    <property type="project" value="UniProtKB-KW"/>
</dbReference>
<keyword evidence="2" id="KW-0413">Isomerase</keyword>
<evidence type="ECO:0000259" key="1">
    <source>
        <dbReference type="Pfam" id="PF05368"/>
    </source>
</evidence>
<name>A0A0R1VBN1_9LACO</name>
<dbReference type="Pfam" id="PF05368">
    <property type="entry name" value="NmrA"/>
    <property type="match status" value="1"/>
</dbReference>
<dbReference type="PANTHER" id="PTHR47129">
    <property type="entry name" value="QUINONE OXIDOREDUCTASE 2"/>
    <property type="match status" value="1"/>
</dbReference>
<dbReference type="InterPro" id="IPR052718">
    <property type="entry name" value="NmrA-type_oxidoreductase"/>
</dbReference>